<dbReference type="Gene3D" id="3.20.20.140">
    <property type="entry name" value="Metal-dependent hydrolases"/>
    <property type="match status" value="1"/>
</dbReference>
<evidence type="ECO:0000313" key="5">
    <source>
        <dbReference type="Proteomes" id="UP000574369"/>
    </source>
</evidence>
<keyword evidence="2 4" id="KW-0378">Hydrolase</keyword>
<dbReference type="PANTHER" id="PTHR46124:SF2">
    <property type="entry name" value="D-AMINOACYL-TRNA DEACYLASE"/>
    <property type="match status" value="1"/>
</dbReference>
<keyword evidence="5" id="KW-1185">Reference proteome</keyword>
<dbReference type="InterPro" id="IPR032466">
    <property type="entry name" value="Metal_Hydrolase"/>
</dbReference>
<dbReference type="Proteomes" id="UP000574369">
    <property type="component" value="Unassembled WGS sequence"/>
</dbReference>
<evidence type="ECO:0000313" key="4">
    <source>
        <dbReference type="EMBL" id="MBB3196194.1"/>
    </source>
</evidence>
<gene>
    <name evidence="4" type="ORF">FHS28_003606</name>
</gene>
<protein>
    <submittedName>
        <fullName evidence="4">TatD DNase family protein</fullName>
        <ecNumber evidence="4">3.1.21.-</ecNumber>
    </submittedName>
</protein>
<sequence>MWIDTHCHLDAGEFDIDRTAVVARARAAGVQQIVIPAVAAENFDTVRLLAHAHGFAYALGIHPLYVMRATEADIAALDEALTAHRDDPRLVAIGEIGLDFFVKSLDVQRQQWFYLEQLKLARRHRLPVILHVRRSADQLLAGLRRIGLDTGGIGHAFNGSRQQADAFLGLGFCLGFGGTLTFDRSLQIRRLAAELPAEALVTETDAPDIPPQWLYRTAEERAAGASMRNEPGELPRIGADLAALRGWSVDEAARITRHNALRALPRLAALGASAAVTGSEAVAGPAPGPAPAPGPVVGPAAAAAAGR</sequence>
<dbReference type="PIRSF" id="PIRSF005902">
    <property type="entry name" value="DNase_TatD"/>
    <property type="match status" value="1"/>
</dbReference>
<dbReference type="EC" id="3.1.21.-" evidence="4"/>
<evidence type="ECO:0000256" key="1">
    <source>
        <dbReference type="ARBA" id="ARBA00009275"/>
    </source>
</evidence>
<dbReference type="PANTHER" id="PTHR46124">
    <property type="entry name" value="D-AMINOACYL-TRNA DEACYLASE"/>
    <property type="match status" value="1"/>
</dbReference>
<dbReference type="GO" id="GO:0016787">
    <property type="term" value="F:hydrolase activity"/>
    <property type="evidence" value="ECO:0007669"/>
    <property type="project" value="UniProtKB-KW"/>
</dbReference>
<proteinExistence type="inferred from homology"/>
<dbReference type="InterPro" id="IPR001130">
    <property type="entry name" value="TatD-like"/>
</dbReference>
<feature type="compositionally biased region" description="Low complexity" evidence="3">
    <location>
        <begin position="297"/>
        <end position="307"/>
    </location>
</feature>
<evidence type="ECO:0000256" key="3">
    <source>
        <dbReference type="SAM" id="MobiDB-lite"/>
    </source>
</evidence>
<accession>A0ABR6GVU2</accession>
<feature type="compositionally biased region" description="Pro residues" evidence="3">
    <location>
        <begin position="286"/>
        <end position="296"/>
    </location>
</feature>
<reference evidence="4 5" key="1">
    <citation type="submission" date="2020-08" db="EMBL/GenBank/DDBJ databases">
        <title>Genomic Encyclopedia of Type Strains, Phase III (KMG-III): the genomes of soil and plant-associated and newly described type strains.</title>
        <authorList>
            <person name="Whitman W."/>
        </authorList>
    </citation>
    <scope>NUCLEOTIDE SEQUENCE [LARGE SCALE GENOMIC DNA]</scope>
    <source>
        <strain evidence="4 5">CECT 7247</strain>
    </source>
</reference>
<dbReference type="CDD" id="cd01310">
    <property type="entry name" value="TatD_DNAse"/>
    <property type="match status" value="1"/>
</dbReference>
<comment type="caution">
    <text evidence="4">The sequence shown here is derived from an EMBL/GenBank/DDBJ whole genome shotgun (WGS) entry which is preliminary data.</text>
</comment>
<dbReference type="SUPFAM" id="SSF51556">
    <property type="entry name" value="Metallo-dependent hydrolases"/>
    <property type="match status" value="1"/>
</dbReference>
<dbReference type="PROSITE" id="PS01091">
    <property type="entry name" value="TATD_3"/>
    <property type="match status" value="1"/>
</dbReference>
<name>A0ABR6GVU2_9BURK</name>
<dbReference type="RefSeq" id="WP_088454337.1">
    <property type="nucleotide sequence ID" value="NZ_JACHXO010000007.1"/>
</dbReference>
<dbReference type="Pfam" id="PF01026">
    <property type="entry name" value="TatD_DNase"/>
    <property type="match status" value="1"/>
</dbReference>
<feature type="region of interest" description="Disordered" evidence="3">
    <location>
        <begin position="280"/>
        <end position="307"/>
    </location>
</feature>
<organism evidence="4 5">
    <name type="scientific">Roseateles terrae</name>
    <dbReference type="NCBI Taxonomy" id="431060"/>
    <lineage>
        <taxon>Bacteria</taxon>
        <taxon>Pseudomonadati</taxon>
        <taxon>Pseudomonadota</taxon>
        <taxon>Betaproteobacteria</taxon>
        <taxon>Burkholderiales</taxon>
        <taxon>Sphaerotilaceae</taxon>
        <taxon>Roseateles</taxon>
    </lineage>
</organism>
<dbReference type="EMBL" id="JACHXO010000007">
    <property type="protein sequence ID" value="MBB3196194.1"/>
    <property type="molecule type" value="Genomic_DNA"/>
</dbReference>
<comment type="similarity">
    <text evidence="1">Belongs to the metallo-dependent hydrolases superfamily. TatD-type hydrolase family.</text>
</comment>
<evidence type="ECO:0000256" key="2">
    <source>
        <dbReference type="ARBA" id="ARBA00022801"/>
    </source>
</evidence>
<dbReference type="InterPro" id="IPR018228">
    <property type="entry name" value="DNase_TatD-rel_CS"/>
</dbReference>